<dbReference type="Proteomes" id="UP000236742">
    <property type="component" value="Unassembled WGS sequence"/>
</dbReference>
<reference evidence="2 3" key="1">
    <citation type="submission" date="2016-10" db="EMBL/GenBank/DDBJ databases">
        <authorList>
            <person name="de Groot N.N."/>
        </authorList>
    </citation>
    <scope>NUCLEOTIDE SEQUENCE [LARGE SCALE GENOMIC DNA]</scope>
    <source>
        <strain evidence="2 3">DSM 23413</strain>
    </source>
</reference>
<feature type="transmembrane region" description="Helical" evidence="1">
    <location>
        <begin position="149"/>
        <end position="168"/>
    </location>
</feature>
<dbReference type="InterPro" id="IPR011088">
    <property type="entry name" value="Phage_phiNM3_A0EWY4"/>
</dbReference>
<gene>
    <name evidence="2" type="ORF">SAMN05421751_107183</name>
</gene>
<keyword evidence="3" id="KW-1185">Reference proteome</keyword>
<protein>
    <recommendedName>
        <fullName evidence="4">DUF1523 domain-containing protein</fullName>
    </recommendedName>
</protein>
<dbReference type="RefSeq" id="WP_104008046.1">
    <property type="nucleotide sequence ID" value="NZ_FNVD01000007.1"/>
</dbReference>
<evidence type="ECO:0000313" key="3">
    <source>
        <dbReference type="Proteomes" id="UP000236742"/>
    </source>
</evidence>
<accession>A0A1H5W9N9</accession>
<evidence type="ECO:0000313" key="2">
    <source>
        <dbReference type="EMBL" id="SEF96155.1"/>
    </source>
</evidence>
<keyword evidence="1" id="KW-0472">Membrane</keyword>
<dbReference type="Pfam" id="PF07509">
    <property type="entry name" value="DUF1523"/>
    <property type="match status" value="1"/>
</dbReference>
<evidence type="ECO:0008006" key="4">
    <source>
        <dbReference type="Google" id="ProtNLM"/>
    </source>
</evidence>
<name>A0A1H5W9N9_9RHOB</name>
<dbReference type="OrthoDB" id="5354324at2"/>
<sequence>MWVYVKWTFRVLVIAIVAAFLHYTLPQHDVGRITDTYTKRVDFGENWWFYSHAGAGDAEKVGSRDVFFIAAILKNGKPMEYRNEDTGWGWPPYFKFNTSNLQTRAADLKSTADNPRWVVITHYGWRSNLFSIYPNAISIREVDSPDVRIIPWFNIIFLTLLFAALWAIRVRWRRLRAAKIDPVLEEMEDSLYAAGDAIEEKGGRVRRWLTGGGRR</sequence>
<evidence type="ECO:0000256" key="1">
    <source>
        <dbReference type="SAM" id="Phobius"/>
    </source>
</evidence>
<proteinExistence type="predicted"/>
<keyword evidence="1" id="KW-1133">Transmembrane helix</keyword>
<dbReference type="AlphaFoldDB" id="A0A1H5W9N9"/>
<organism evidence="2 3">
    <name type="scientific">Jhaorihella thermophila</name>
    <dbReference type="NCBI Taxonomy" id="488547"/>
    <lineage>
        <taxon>Bacteria</taxon>
        <taxon>Pseudomonadati</taxon>
        <taxon>Pseudomonadota</taxon>
        <taxon>Alphaproteobacteria</taxon>
        <taxon>Rhodobacterales</taxon>
        <taxon>Paracoccaceae</taxon>
        <taxon>Jhaorihella</taxon>
    </lineage>
</organism>
<dbReference type="EMBL" id="FNVD01000007">
    <property type="protein sequence ID" value="SEF96155.1"/>
    <property type="molecule type" value="Genomic_DNA"/>
</dbReference>
<keyword evidence="1" id="KW-0812">Transmembrane</keyword>